<keyword evidence="6 10" id="KW-0479">Metal-binding</keyword>
<protein>
    <recommendedName>
        <fullName evidence="4 10">Ribonuclease H</fullName>
        <shortName evidence="10">RNase H</shortName>
        <ecNumber evidence="4 10">3.1.26.4</ecNumber>
    </recommendedName>
</protein>
<dbReference type="InterPro" id="IPR036397">
    <property type="entry name" value="RNaseH_sf"/>
</dbReference>
<evidence type="ECO:0000256" key="10">
    <source>
        <dbReference type="PIRNR" id="PIRNR036852"/>
    </source>
</evidence>
<comment type="cofactor">
    <cofactor evidence="2 10">
        <name>Mg(2+)</name>
        <dbReference type="ChEBI" id="CHEBI:18420"/>
    </cofactor>
</comment>
<dbReference type="PIRSF" id="PIRSF036852">
    <property type="entry name" value="Ribonuclease_H1_euk"/>
    <property type="match status" value="1"/>
</dbReference>
<dbReference type="Gene3D" id="3.30.420.10">
    <property type="entry name" value="Ribonuclease H-like superfamily/Ribonuclease H"/>
    <property type="match status" value="1"/>
</dbReference>
<feature type="region of interest" description="Disordered" evidence="11">
    <location>
        <begin position="62"/>
        <end position="97"/>
    </location>
</feature>
<evidence type="ECO:0000256" key="5">
    <source>
        <dbReference type="ARBA" id="ARBA00022722"/>
    </source>
</evidence>
<dbReference type="EMBL" id="JANBPU010000365">
    <property type="protein sequence ID" value="KAJ1912228.1"/>
    <property type="molecule type" value="Genomic_DNA"/>
</dbReference>
<dbReference type="AlphaFoldDB" id="A0A9W8DKM6"/>
<dbReference type="InterPro" id="IPR002156">
    <property type="entry name" value="RNaseH_domain"/>
</dbReference>
<sequence>MPKAAAAFYAVRQGRIPGIYSTWEECKSQVDGFPGARYKKFKTHEEASQFVNSSVANNKLSSSASRASNLPLSSTSEPGRNNSFSKRRSQSSRPSQTRYLPYIMSISSNIKLSQPLPLPQQQQQQLQSNISASPVLITLRPGFTIGSTGIQGYRKPLRLNPVELAAIRHHIPKAYPQNVPANPNEPIIVYTDGASRGNGTKGSKAGIGAFFGYNDPRNVSRPLDGIRQTNQRAELSAVIEAIANIMKFGDRISTDRNNNNLATTNTKDVLKSNGGGQKQQQPILILTDSQYTIKCLNEWIDNWIRKGWKSSTGKDVENRDLIEHCLHLVTKYHPVDSDKSLVYIDYVKAHNGNIGNEAADQLAVQGALSR</sequence>
<reference evidence="13" key="1">
    <citation type="submission" date="2022-07" db="EMBL/GenBank/DDBJ databases">
        <title>Phylogenomic reconstructions and comparative analyses of Kickxellomycotina fungi.</title>
        <authorList>
            <person name="Reynolds N.K."/>
            <person name="Stajich J.E."/>
            <person name="Barry K."/>
            <person name="Grigoriev I.V."/>
            <person name="Crous P."/>
            <person name="Smith M.E."/>
        </authorList>
    </citation>
    <scope>NUCLEOTIDE SEQUENCE</scope>
    <source>
        <strain evidence="13">NBRC 100468</strain>
    </source>
</reference>
<comment type="function">
    <text evidence="10">Endonuclease that specifically degrades the RNA of RNA-DNA hybrids.</text>
</comment>
<dbReference type="GO" id="GO:0004523">
    <property type="term" value="F:RNA-DNA hybrid ribonuclease activity"/>
    <property type="evidence" value="ECO:0007669"/>
    <property type="project" value="UniProtKB-UniRule"/>
</dbReference>
<dbReference type="CDD" id="cd09280">
    <property type="entry name" value="RNase_HI_eukaryote_like"/>
    <property type="match status" value="1"/>
</dbReference>
<dbReference type="OrthoDB" id="128665at2759"/>
<keyword evidence="9 10" id="KW-0460">Magnesium</keyword>
<evidence type="ECO:0000259" key="12">
    <source>
        <dbReference type="PROSITE" id="PS50879"/>
    </source>
</evidence>
<dbReference type="GO" id="GO:0003676">
    <property type="term" value="F:nucleic acid binding"/>
    <property type="evidence" value="ECO:0007669"/>
    <property type="project" value="UniProtKB-UniRule"/>
</dbReference>
<dbReference type="InterPro" id="IPR017067">
    <property type="entry name" value="RNase_H1_euk"/>
</dbReference>
<dbReference type="PROSITE" id="PS50879">
    <property type="entry name" value="RNASE_H_1"/>
    <property type="match status" value="1"/>
</dbReference>
<evidence type="ECO:0000256" key="9">
    <source>
        <dbReference type="ARBA" id="ARBA00022842"/>
    </source>
</evidence>
<dbReference type="SUPFAM" id="SSF53098">
    <property type="entry name" value="Ribonuclease H-like"/>
    <property type="match status" value="1"/>
</dbReference>
<evidence type="ECO:0000256" key="8">
    <source>
        <dbReference type="ARBA" id="ARBA00022801"/>
    </source>
</evidence>
<evidence type="ECO:0000313" key="14">
    <source>
        <dbReference type="Proteomes" id="UP001150538"/>
    </source>
</evidence>
<evidence type="ECO:0000256" key="4">
    <source>
        <dbReference type="ARBA" id="ARBA00012180"/>
    </source>
</evidence>
<gene>
    <name evidence="13" type="ORF">H4219_005678</name>
</gene>
<dbReference type="InterPro" id="IPR011320">
    <property type="entry name" value="RNase_H1_N"/>
</dbReference>
<evidence type="ECO:0000256" key="11">
    <source>
        <dbReference type="SAM" id="MobiDB-lite"/>
    </source>
</evidence>
<dbReference type="Pfam" id="PF01693">
    <property type="entry name" value="Cauli_VI"/>
    <property type="match status" value="1"/>
</dbReference>
<dbReference type="InterPro" id="IPR037056">
    <property type="entry name" value="RNase_H1_N_sf"/>
</dbReference>
<evidence type="ECO:0000256" key="3">
    <source>
        <dbReference type="ARBA" id="ARBA00005300"/>
    </source>
</evidence>
<proteinExistence type="inferred from homology"/>
<dbReference type="FunFam" id="3.40.970.10:FF:000001">
    <property type="entry name" value="Ribonuclease H1"/>
    <property type="match status" value="1"/>
</dbReference>
<organism evidence="13 14">
    <name type="scientific">Mycoemilia scoparia</name>
    <dbReference type="NCBI Taxonomy" id="417184"/>
    <lineage>
        <taxon>Eukaryota</taxon>
        <taxon>Fungi</taxon>
        <taxon>Fungi incertae sedis</taxon>
        <taxon>Zoopagomycota</taxon>
        <taxon>Kickxellomycotina</taxon>
        <taxon>Kickxellomycetes</taxon>
        <taxon>Kickxellales</taxon>
        <taxon>Kickxellaceae</taxon>
        <taxon>Mycoemilia</taxon>
    </lineage>
</organism>
<dbReference type="InterPro" id="IPR050092">
    <property type="entry name" value="RNase_H"/>
</dbReference>
<dbReference type="PANTHER" id="PTHR10642:SF26">
    <property type="entry name" value="RIBONUCLEASE H1"/>
    <property type="match status" value="1"/>
</dbReference>
<dbReference type="PANTHER" id="PTHR10642">
    <property type="entry name" value="RIBONUCLEASE H1"/>
    <property type="match status" value="1"/>
</dbReference>
<comment type="catalytic activity">
    <reaction evidence="1 10">
        <text>Endonucleolytic cleavage to 5'-phosphomonoester.</text>
        <dbReference type="EC" id="3.1.26.4"/>
    </reaction>
</comment>
<comment type="caution">
    <text evidence="13">The sequence shown here is derived from an EMBL/GenBank/DDBJ whole genome shotgun (WGS) entry which is preliminary data.</text>
</comment>
<evidence type="ECO:0000256" key="6">
    <source>
        <dbReference type="ARBA" id="ARBA00022723"/>
    </source>
</evidence>
<evidence type="ECO:0000256" key="7">
    <source>
        <dbReference type="ARBA" id="ARBA00022759"/>
    </source>
</evidence>
<dbReference type="GO" id="GO:0043137">
    <property type="term" value="P:DNA replication, removal of RNA primer"/>
    <property type="evidence" value="ECO:0007669"/>
    <property type="project" value="TreeGrafter"/>
</dbReference>
<dbReference type="InterPro" id="IPR009027">
    <property type="entry name" value="Ribosomal_bL9/RNase_H1_N"/>
</dbReference>
<dbReference type="Proteomes" id="UP001150538">
    <property type="component" value="Unassembled WGS sequence"/>
</dbReference>
<feature type="domain" description="RNase H type-1" evidence="12">
    <location>
        <begin position="183"/>
        <end position="368"/>
    </location>
</feature>
<name>A0A9W8DKM6_9FUNG</name>
<keyword evidence="8 10" id="KW-0378">Hydrolase</keyword>
<keyword evidence="7 10" id="KW-0255">Endonuclease</keyword>
<dbReference type="EC" id="3.1.26.4" evidence="4 10"/>
<accession>A0A9W8DKM6</accession>
<evidence type="ECO:0000256" key="2">
    <source>
        <dbReference type="ARBA" id="ARBA00001946"/>
    </source>
</evidence>
<dbReference type="InterPro" id="IPR012337">
    <property type="entry name" value="RNaseH-like_sf"/>
</dbReference>
<keyword evidence="5 10" id="KW-0540">Nuclease</keyword>
<dbReference type="GO" id="GO:0000287">
    <property type="term" value="F:magnesium ion binding"/>
    <property type="evidence" value="ECO:0007669"/>
    <property type="project" value="UniProtKB-UniRule"/>
</dbReference>
<evidence type="ECO:0000256" key="1">
    <source>
        <dbReference type="ARBA" id="ARBA00000077"/>
    </source>
</evidence>
<dbReference type="SUPFAM" id="SSF55658">
    <property type="entry name" value="L9 N-domain-like"/>
    <property type="match status" value="1"/>
</dbReference>
<keyword evidence="14" id="KW-1185">Reference proteome</keyword>
<dbReference type="Pfam" id="PF00075">
    <property type="entry name" value="RNase_H"/>
    <property type="match status" value="2"/>
</dbReference>
<dbReference type="Gene3D" id="3.40.970.10">
    <property type="entry name" value="Ribonuclease H1, N-terminal domain"/>
    <property type="match status" value="1"/>
</dbReference>
<feature type="compositionally biased region" description="Polar residues" evidence="11">
    <location>
        <begin position="62"/>
        <end position="79"/>
    </location>
</feature>
<comment type="similarity">
    <text evidence="3 10">Belongs to the RNase H family.</text>
</comment>
<evidence type="ECO:0000313" key="13">
    <source>
        <dbReference type="EMBL" id="KAJ1912228.1"/>
    </source>
</evidence>